<name>A0ABQ4CTJ8_9ACTN</name>
<dbReference type="EMBL" id="BONE01000033">
    <property type="protein sequence ID" value="GIF74592.1"/>
    <property type="molecule type" value="Genomic_DNA"/>
</dbReference>
<dbReference type="PANTHER" id="PTHR43132">
    <property type="entry name" value="ARSENICAL RESISTANCE OPERON REPRESSOR ARSR-RELATED"/>
    <property type="match status" value="1"/>
</dbReference>
<keyword evidence="3" id="KW-0804">Transcription</keyword>
<feature type="domain" description="HTH arsR-type" evidence="4">
    <location>
        <begin position="9"/>
        <end position="106"/>
    </location>
</feature>
<sequence>MVAEPEGVFTSEAVDAVTAVLQALALPLRLRIVLDILDREATAADLADRLDVGYGTLAQHLRHLRLAGLVHRRRAGSHVRYVAAPSTAVLVRAILTQVAPEAGSGAPISGARPRH</sequence>
<accession>A0ABQ4CTJ8</accession>
<gene>
    <name evidence="5" type="ORF">Asi02nite_41100</name>
</gene>
<dbReference type="Proteomes" id="UP000604117">
    <property type="component" value="Unassembled WGS sequence"/>
</dbReference>
<dbReference type="InterPro" id="IPR051011">
    <property type="entry name" value="Metal_resp_trans_reg"/>
</dbReference>
<dbReference type="Pfam" id="PF01022">
    <property type="entry name" value="HTH_5"/>
    <property type="match status" value="1"/>
</dbReference>
<dbReference type="InterPro" id="IPR036388">
    <property type="entry name" value="WH-like_DNA-bd_sf"/>
</dbReference>
<dbReference type="PANTHER" id="PTHR43132:SF2">
    <property type="entry name" value="ARSENICAL RESISTANCE OPERON REPRESSOR ARSR-RELATED"/>
    <property type="match status" value="1"/>
</dbReference>
<dbReference type="InterPro" id="IPR036390">
    <property type="entry name" value="WH_DNA-bd_sf"/>
</dbReference>
<dbReference type="Gene3D" id="1.10.10.10">
    <property type="entry name" value="Winged helix-like DNA-binding domain superfamily/Winged helix DNA-binding domain"/>
    <property type="match status" value="1"/>
</dbReference>
<dbReference type="SUPFAM" id="SSF46785">
    <property type="entry name" value="Winged helix' DNA-binding domain"/>
    <property type="match status" value="1"/>
</dbReference>
<dbReference type="SMART" id="SM00418">
    <property type="entry name" value="HTH_ARSR"/>
    <property type="match status" value="1"/>
</dbReference>
<keyword evidence="2" id="KW-0238">DNA-binding</keyword>
<evidence type="ECO:0000256" key="1">
    <source>
        <dbReference type="ARBA" id="ARBA00023015"/>
    </source>
</evidence>
<evidence type="ECO:0000313" key="6">
    <source>
        <dbReference type="Proteomes" id="UP000604117"/>
    </source>
</evidence>
<keyword evidence="1" id="KW-0805">Transcription regulation</keyword>
<evidence type="ECO:0000259" key="4">
    <source>
        <dbReference type="PROSITE" id="PS50987"/>
    </source>
</evidence>
<evidence type="ECO:0000313" key="5">
    <source>
        <dbReference type="EMBL" id="GIF74592.1"/>
    </source>
</evidence>
<comment type="caution">
    <text evidence="5">The sequence shown here is derived from an EMBL/GenBank/DDBJ whole genome shotgun (WGS) entry which is preliminary data.</text>
</comment>
<keyword evidence="6" id="KW-1185">Reference proteome</keyword>
<evidence type="ECO:0000256" key="3">
    <source>
        <dbReference type="ARBA" id="ARBA00023163"/>
    </source>
</evidence>
<protein>
    <recommendedName>
        <fullName evidence="4">HTH arsR-type domain-containing protein</fullName>
    </recommendedName>
</protein>
<dbReference type="CDD" id="cd00090">
    <property type="entry name" value="HTH_ARSR"/>
    <property type="match status" value="1"/>
</dbReference>
<dbReference type="InterPro" id="IPR001845">
    <property type="entry name" value="HTH_ArsR_DNA-bd_dom"/>
</dbReference>
<dbReference type="InterPro" id="IPR011991">
    <property type="entry name" value="ArsR-like_HTH"/>
</dbReference>
<proteinExistence type="predicted"/>
<dbReference type="PRINTS" id="PR00778">
    <property type="entry name" value="HTHARSR"/>
</dbReference>
<dbReference type="PROSITE" id="PS50987">
    <property type="entry name" value="HTH_ARSR_2"/>
    <property type="match status" value="1"/>
</dbReference>
<reference evidence="5 6" key="1">
    <citation type="submission" date="2021-01" db="EMBL/GenBank/DDBJ databases">
        <title>Whole genome shotgun sequence of Asanoa siamensis NBRC 107932.</title>
        <authorList>
            <person name="Komaki H."/>
            <person name="Tamura T."/>
        </authorList>
    </citation>
    <scope>NUCLEOTIDE SEQUENCE [LARGE SCALE GENOMIC DNA]</scope>
    <source>
        <strain evidence="5 6">NBRC 107932</strain>
    </source>
</reference>
<evidence type="ECO:0000256" key="2">
    <source>
        <dbReference type="ARBA" id="ARBA00023125"/>
    </source>
</evidence>
<organism evidence="5 6">
    <name type="scientific">Asanoa siamensis</name>
    <dbReference type="NCBI Taxonomy" id="926357"/>
    <lineage>
        <taxon>Bacteria</taxon>
        <taxon>Bacillati</taxon>
        <taxon>Actinomycetota</taxon>
        <taxon>Actinomycetes</taxon>
        <taxon>Micromonosporales</taxon>
        <taxon>Micromonosporaceae</taxon>
        <taxon>Asanoa</taxon>
    </lineage>
</organism>